<dbReference type="Gene3D" id="3.90.45.10">
    <property type="entry name" value="Peptide deformylase"/>
    <property type="match status" value="1"/>
</dbReference>
<gene>
    <name evidence="6" type="primary">def</name>
    <name evidence="7" type="ORF">D5S18_27440</name>
</gene>
<dbReference type="NCBIfam" id="NF001159">
    <property type="entry name" value="PRK00150.1-3"/>
    <property type="match status" value="1"/>
</dbReference>
<dbReference type="InterPro" id="IPR036821">
    <property type="entry name" value="Peptide_deformylase_sf"/>
</dbReference>
<dbReference type="OrthoDB" id="9804313at2"/>
<comment type="function">
    <text evidence="6">Removes the formyl group from the N-terminal Met of newly synthesized proteins. Requires at least a dipeptide for an efficient rate of reaction. N-terminal L-methionine is a prerequisite for activity but the enzyme has broad specificity at other positions.</text>
</comment>
<comment type="cofactor">
    <cofactor evidence="6">
        <name>Fe(2+)</name>
        <dbReference type="ChEBI" id="CHEBI:29033"/>
    </cofactor>
    <text evidence="6">Binds 1 Fe(2+) ion.</text>
</comment>
<dbReference type="SUPFAM" id="SSF56420">
    <property type="entry name" value="Peptide deformylase"/>
    <property type="match status" value="1"/>
</dbReference>
<sequence>MPERHNVRVNVAAMVVDLVERYRGGPAPLVAVGDPVVRRIAEPVAGQVDSELLRELSEIMFATMHAAPGVGVAAPQIGIPLRLAVLGDAARGIAPEVAAARGRVELAEFTIVNPSYAADGPDVGFYEGCLSMPGYQAVVRRSESVLATFTDLDGREHVERFSGWPARIFQHETDHLAGIIYIDKAETRSLSTNAALGERWSQPTPDAAADALGFDLR</sequence>
<feature type="active site" evidence="6">
    <location>
        <position position="172"/>
    </location>
</feature>
<reference evidence="7 8" key="1">
    <citation type="submission" date="2018-09" db="EMBL/GenBank/DDBJ databases">
        <title>YIM PH21274 draft genome.</title>
        <authorList>
            <person name="Miao C."/>
        </authorList>
    </citation>
    <scope>NUCLEOTIDE SEQUENCE [LARGE SCALE GENOMIC DNA]</scope>
    <source>
        <strain evidence="7 8">YIM PH 21724</strain>
    </source>
</reference>
<keyword evidence="3 6" id="KW-0378">Hydrolase</keyword>
<dbReference type="Proteomes" id="UP000266677">
    <property type="component" value="Unassembled WGS sequence"/>
</dbReference>
<name>A0A3A4KMZ5_9NOCA</name>
<dbReference type="PANTHER" id="PTHR10458">
    <property type="entry name" value="PEPTIDE DEFORMYLASE"/>
    <property type="match status" value="1"/>
</dbReference>
<dbReference type="GO" id="GO:0046872">
    <property type="term" value="F:metal ion binding"/>
    <property type="evidence" value="ECO:0007669"/>
    <property type="project" value="UniProtKB-KW"/>
</dbReference>
<dbReference type="PANTHER" id="PTHR10458:SF2">
    <property type="entry name" value="PEPTIDE DEFORMYLASE, MITOCHONDRIAL"/>
    <property type="match status" value="1"/>
</dbReference>
<dbReference type="Pfam" id="PF01327">
    <property type="entry name" value="Pep_deformylase"/>
    <property type="match status" value="1"/>
</dbReference>
<evidence type="ECO:0000313" key="7">
    <source>
        <dbReference type="EMBL" id="RJO70916.1"/>
    </source>
</evidence>
<comment type="catalytic activity">
    <reaction evidence="6">
        <text>N-terminal N-formyl-L-methionyl-[peptide] + H2O = N-terminal L-methionyl-[peptide] + formate</text>
        <dbReference type="Rhea" id="RHEA:24420"/>
        <dbReference type="Rhea" id="RHEA-COMP:10639"/>
        <dbReference type="Rhea" id="RHEA-COMP:10640"/>
        <dbReference type="ChEBI" id="CHEBI:15377"/>
        <dbReference type="ChEBI" id="CHEBI:15740"/>
        <dbReference type="ChEBI" id="CHEBI:49298"/>
        <dbReference type="ChEBI" id="CHEBI:64731"/>
        <dbReference type="EC" id="3.5.1.88"/>
    </reaction>
</comment>
<feature type="binding site" evidence="6">
    <location>
        <position position="175"/>
    </location>
    <ligand>
        <name>Fe cation</name>
        <dbReference type="ChEBI" id="CHEBI:24875"/>
    </ligand>
</feature>
<accession>A0A3A4KMZ5</accession>
<dbReference type="FunFam" id="3.90.45.10:FF:000003">
    <property type="entry name" value="Peptide deformylase"/>
    <property type="match status" value="1"/>
</dbReference>
<dbReference type="AlphaFoldDB" id="A0A3A4KMZ5"/>
<comment type="caution">
    <text evidence="7">The sequence shown here is derived from an EMBL/GenBank/DDBJ whole genome shotgun (WGS) entry which is preliminary data.</text>
</comment>
<feature type="binding site" evidence="6">
    <location>
        <position position="129"/>
    </location>
    <ligand>
        <name>Fe cation</name>
        <dbReference type="ChEBI" id="CHEBI:24875"/>
    </ligand>
</feature>
<dbReference type="PRINTS" id="PR01576">
    <property type="entry name" value="PDEFORMYLASE"/>
</dbReference>
<dbReference type="GO" id="GO:0006412">
    <property type="term" value="P:translation"/>
    <property type="evidence" value="ECO:0007669"/>
    <property type="project" value="UniProtKB-UniRule"/>
</dbReference>
<dbReference type="EMBL" id="QZFU01000036">
    <property type="protein sequence ID" value="RJO70916.1"/>
    <property type="molecule type" value="Genomic_DNA"/>
</dbReference>
<keyword evidence="8" id="KW-1185">Reference proteome</keyword>
<evidence type="ECO:0000256" key="1">
    <source>
        <dbReference type="ARBA" id="ARBA00010759"/>
    </source>
</evidence>
<proteinExistence type="inferred from homology"/>
<keyword evidence="5 6" id="KW-0408">Iron</keyword>
<dbReference type="HAMAP" id="MF_00163">
    <property type="entry name" value="Pep_deformylase"/>
    <property type="match status" value="1"/>
</dbReference>
<dbReference type="GO" id="GO:0042586">
    <property type="term" value="F:peptide deformylase activity"/>
    <property type="evidence" value="ECO:0007669"/>
    <property type="project" value="UniProtKB-UniRule"/>
</dbReference>
<organism evidence="7 8">
    <name type="scientific">Nocardia panacis</name>
    <dbReference type="NCBI Taxonomy" id="2340916"/>
    <lineage>
        <taxon>Bacteria</taxon>
        <taxon>Bacillati</taxon>
        <taxon>Actinomycetota</taxon>
        <taxon>Actinomycetes</taxon>
        <taxon>Mycobacteriales</taxon>
        <taxon>Nocardiaceae</taxon>
        <taxon>Nocardia</taxon>
    </lineage>
</organism>
<dbReference type="CDD" id="cd00487">
    <property type="entry name" value="Pep_deformylase"/>
    <property type="match status" value="1"/>
</dbReference>
<dbReference type="EC" id="3.5.1.88" evidence="6"/>
<protein>
    <recommendedName>
        <fullName evidence="6">Peptide deformylase</fullName>
        <shortName evidence="6">PDF</shortName>
        <ecNumber evidence="6">3.5.1.88</ecNumber>
    </recommendedName>
    <alternativeName>
        <fullName evidence="6">Polypeptide deformylase</fullName>
    </alternativeName>
</protein>
<comment type="similarity">
    <text evidence="1 6">Belongs to the polypeptide deformylase family.</text>
</comment>
<evidence type="ECO:0000256" key="5">
    <source>
        <dbReference type="ARBA" id="ARBA00023004"/>
    </source>
</evidence>
<feature type="binding site" evidence="6">
    <location>
        <position position="171"/>
    </location>
    <ligand>
        <name>Fe cation</name>
        <dbReference type="ChEBI" id="CHEBI:24875"/>
    </ligand>
</feature>
<evidence type="ECO:0000313" key="8">
    <source>
        <dbReference type="Proteomes" id="UP000266677"/>
    </source>
</evidence>
<dbReference type="InterPro" id="IPR023635">
    <property type="entry name" value="Peptide_deformylase"/>
</dbReference>
<keyword evidence="2 6" id="KW-0479">Metal-binding</keyword>
<evidence type="ECO:0000256" key="3">
    <source>
        <dbReference type="ARBA" id="ARBA00022801"/>
    </source>
</evidence>
<evidence type="ECO:0000256" key="2">
    <source>
        <dbReference type="ARBA" id="ARBA00022723"/>
    </source>
</evidence>
<keyword evidence="4 6" id="KW-0648">Protein biosynthesis</keyword>
<evidence type="ECO:0000256" key="6">
    <source>
        <dbReference type="HAMAP-Rule" id="MF_00163"/>
    </source>
</evidence>
<evidence type="ECO:0000256" key="4">
    <source>
        <dbReference type="ARBA" id="ARBA00022917"/>
    </source>
</evidence>